<keyword evidence="10" id="KW-1185">Reference proteome</keyword>
<evidence type="ECO:0000256" key="7">
    <source>
        <dbReference type="SAM" id="MobiDB-lite"/>
    </source>
</evidence>
<keyword evidence="5" id="KW-0539">Nucleus</keyword>
<proteinExistence type="predicted"/>
<evidence type="ECO:0000313" key="10">
    <source>
        <dbReference type="Proteomes" id="UP000242877"/>
    </source>
</evidence>
<evidence type="ECO:0000256" key="2">
    <source>
        <dbReference type="ARBA" id="ARBA00023015"/>
    </source>
</evidence>
<evidence type="ECO:0000256" key="5">
    <source>
        <dbReference type="ARBA" id="ARBA00023242"/>
    </source>
</evidence>
<dbReference type="PANTHER" id="PTHR13044">
    <property type="entry name" value="ACTIVATING TRANSCRIPTION FACTOR ATF 4/5"/>
    <property type="match status" value="1"/>
</dbReference>
<sequence>MTSGNSGGYSGRRAPNFSQYLNELNMIPSPYDQAMQQQQEKNDVFDNIDSNLAMFANAEFLDFDTGLALSAAAADAAVLGEQGGQQSVQGGVNDMERRGEGLDGEGDSLKYFDMLNGAADFNIPSFTPFDSEYSSVSGGVSGYPTTTTTTTSQTPQQQVDNNSTDGKMEHSQQLLLPRELQHHHHHHHQQQDISHMPSHGSTGGGFDPLPGSTADDVSPTTTTSVPAQKILPSGGAPSVVSQASSAGMRRKSSTQTMNGGSITNGNGNGNGASDFSRLAQEEDRRRRNTAASARFRVKKKEREKNMERMVKEMTMKNATLETRVSQLEMENKWLKSLITEKNSWADSDISSLFQKFKETTTSQQQQTGQGQDVEGTQSVKNLPIKPANIQPNIQPQPAMQVQPQQPQTQQFAQR</sequence>
<feature type="region of interest" description="Disordered" evidence="7">
    <location>
        <begin position="357"/>
        <end position="414"/>
    </location>
</feature>
<dbReference type="SUPFAM" id="SSF57959">
    <property type="entry name" value="Leucine zipper domain"/>
    <property type="match status" value="1"/>
</dbReference>
<dbReference type="PROSITE" id="PS00036">
    <property type="entry name" value="BZIP_BASIC"/>
    <property type="match status" value="1"/>
</dbReference>
<evidence type="ECO:0000259" key="8">
    <source>
        <dbReference type="PROSITE" id="PS50217"/>
    </source>
</evidence>
<dbReference type="PROSITE" id="PS50217">
    <property type="entry name" value="BZIP"/>
    <property type="match status" value="1"/>
</dbReference>
<protein>
    <submittedName>
        <fullName evidence="9">Positive sulfur transcription regulator METR</fullName>
    </submittedName>
</protein>
<dbReference type="GO" id="GO:0000977">
    <property type="term" value="F:RNA polymerase II transcription regulatory region sequence-specific DNA binding"/>
    <property type="evidence" value="ECO:0007669"/>
    <property type="project" value="TreeGrafter"/>
</dbReference>
<dbReference type="Proteomes" id="UP000242877">
    <property type="component" value="Unassembled WGS sequence"/>
</dbReference>
<keyword evidence="6" id="KW-0175">Coiled coil</keyword>
<feature type="coiled-coil region" evidence="6">
    <location>
        <begin position="303"/>
        <end position="330"/>
    </location>
</feature>
<dbReference type="PANTHER" id="PTHR13044:SF14">
    <property type="entry name" value="CRYPTOCEPHAL, ISOFORM A"/>
    <property type="match status" value="1"/>
</dbReference>
<reference evidence="9 10" key="1">
    <citation type="journal article" date="2016" name="Genome Biol. Evol.">
        <title>Divergent and convergent evolution of fungal pathogenicity.</title>
        <authorList>
            <person name="Shang Y."/>
            <person name="Xiao G."/>
            <person name="Zheng P."/>
            <person name="Cen K."/>
            <person name="Zhan S."/>
            <person name="Wang C."/>
        </authorList>
    </citation>
    <scope>NUCLEOTIDE SEQUENCE [LARGE SCALE GENOMIC DNA]</scope>
    <source>
        <strain evidence="9 10">ARSEF 7405</strain>
    </source>
</reference>
<dbReference type="SMART" id="SM00338">
    <property type="entry name" value="BRLZ"/>
    <property type="match status" value="1"/>
</dbReference>
<dbReference type="OrthoDB" id="1939598at2759"/>
<accession>A0A168A8M3</accession>
<keyword evidence="3" id="KW-0238">DNA-binding</keyword>
<dbReference type="GO" id="GO:0001228">
    <property type="term" value="F:DNA-binding transcription activator activity, RNA polymerase II-specific"/>
    <property type="evidence" value="ECO:0007669"/>
    <property type="project" value="TreeGrafter"/>
</dbReference>
<dbReference type="AlphaFoldDB" id="A0A168A8M3"/>
<feature type="compositionally biased region" description="Low complexity" evidence="7">
    <location>
        <begin position="359"/>
        <end position="414"/>
    </location>
</feature>
<evidence type="ECO:0000256" key="1">
    <source>
        <dbReference type="ARBA" id="ARBA00004123"/>
    </source>
</evidence>
<dbReference type="CDD" id="cd14705">
    <property type="entry name" value="bZIP_Zip1"/>
    <property type="match status" value="1"/>
</dbReference>
<keyword evidence="4" id="KW-0804">Transcription</keyword>
<keyword evidence="2" id="KW-0805">Transcription regulation</keyword>
<dbReference type="InterPro" id="IPR004827">
    <property type="entry name" value="bZIP"/>
</dbReference>
<feature type="domain" description="BZIP" evidence="8">
    <location>
        <begin position="278"/>
        <end position="341"/>
    </location>
</feature>
<comment type="subcellular location">
    <subcellularLocation>
        <location evidence="1">Nucleus</location>
    </subcellularLocation>
</comment>
<evidence type="ECO:0000313" key="9">
    <source>
        <dbReference type="EMBL" id="KZZ93612.1"/>
    </source>
</evidence>
<evidence type="ECO:0000256" key="4">
    <source>
        <dbReference type="ARBA" id="ARBA00023163"/>
    </source>
</evidence>
<evidence type="ECO:0000256" key="6">
    <source>
        <dbReference type="SAM" id="Coils"/>
    </source>
</evidence>
<comment type="caution">
    <text evidence="9">The sequence shown here is derived from an EMBL/GenBank/DDBJ whole genome shotgun (WGS) entry which is preliminary data.</text>
</comment>
<feature type="region of interest" description="Disordered" evidence="7">
    <location>
        <begin position="133"/>
        <end position="298"/>
    </location>
</feature>
<dbReference type="FunFam" id="1.20.5.170:FF:000075">
    <property type="entry name" value="BZIP transcription factor (MetR)"/>
    <property type="match status" value="1"/>
</dbReference>
<evidence type="ECO:0000256" key="3">
    <source>
        <dbReference type="ARBA" id="ARBA00023125"/>
    </source>
</evidence>
<feature type="compositionally biased region" description="Low complexity" evidence="7">
    <location>
        <begin position="133"/>
        <end position="159"/>
    </location>
</feature>
<dbReference type="InterPro" id="IPR046347">
    <property type="entry name" value="bZIP_sf"/>
</dbReference>
<organism evidence="9 10">
    <name type="scientific">Ascosphaera apis ARSEF 7405</name>
    <dbReference type="NCBI Taxonomy" id="392613"/>
    <lineage>
        <taxon>Eukaryota</taxon>
        <taxon>Fungi</taxon>
        <taxon>Dikarya</taxon>
        <taxon>Ascomycota</taxon>
        <taxon>Pezizomycotina</taxon>
        <taxon>Eurotiomycetes</taxon>
        <taxon>Eurotiomycetidae</taxon>
        <taxon>Onygenales</taxon>
        <taxon>Ascosphaeraceae</taxon>
        <taxon>Ascosphaera</taxon>
    </lineage>
</organism>
<dbReference type="VEuPathDB" id="FungiDB:AAP_02404"/>
<dbReference type="Pfam" id="PF07716">
    <property type="entry name" value="bZIP_2"/>
    <property type="match status" value="1"/>
</dbReference>
<dbReference type="Gene3D" id="1.20.5.170">
    <property type="match status" value="1"/>
</dbReference>
<gene>
    <name evidence="9" type="ORF">AAP_02404</name>
</gene>
<dbReference type="GO" id="GO:0005634">
    <property type="term" value="C:nucleus"/>
    <property type="evidence" value="ECO:0007669"/>
    <property type="project" value="UniProtKB-SubCell"/>
</dbReference>
<dbReference type="EMBL" id="AZGZ01000008">
    <property type="protein sequence ID" value="KZZ93612.1"/>
    <property type="molecule type" value="Genomic_DNA"/>
</dbReference>
<name>A0A168A8M3_9EURO</name>